<organism evidence="3 4">
    <name type="scientific">Paraglomus brasilianum</name>
    <dbReference type="NCBI Taxonomy" id="144538"/>
    <lineage>
        <taxon>Eukaryota</taxon>
        <taxon>Fungi</taxon>
        <taxon>Fungi incertae sedis</taxon>
        <taxon>Mucoromycota</taxon>
        <taxon>Glomeromycotina</taxon>
        <taxon>Glomeromycetes</taxon>
        <taxon>Paraglomerales</taxon>
        <taxon>Paraglomeraceae</taxon>
        <taxon>Paraglomus</taxon>
    </lineage>
</organism>
<comment type="similarity">
    <text evidence="1">Belongs to the LTO1 family.</text>
</comment>
<dbReference type="PANTHER" id="PTHR28532">
    <property type="entry name" value="GEO13458P1"/>
    <property type="match status" value="1"/>
</dbReference>
<comment type="caution">
    <text evidence="3">The sequence shown here is derived from an EMBL/GenBank/DDBJ whole genome shotgun (WGS) entry which is preliminary data.</text>
</comment>
<protein>
    <submittedName>
        <fullName evidence="3">5594_t:CDS:1</fullName>
    </submittedName>
</protein>
<dbReference type="Proteomes" id="UP000789739">
    <property type="component" value="Unassembled WGS sequence"/>
</dbReference>
<proteinExistence type="inferred from homology"/>
<keyword evidence="4" id="KW-1185">Reference proteome</keyword>
<sequence>MSSLPTESDLDNLLHLENMFLTYGYEDGVEAGRSEGLIEGYVLGTRKAFEILQEIGFYDGVTKMWLKMGGKRLNERSIRHLTALSELIASFPTENQLNTEMLELLEKIRAKYKAIMAILKVGNNQKFKRETESTKMAY</sequence>
<dbReference type="InterPro" id="IPR052436">
    <property type="entry name" value="LTO1_adapter"/>
</dbReference>
<dbReference type="InterPro" id="IPR019191">
    <property type="entry name" value="Essential_protein_Yae1_N"/>
</dbReference>
<name>A0A9N9A6F6_9GLOM</name>
<evidence type="ECO:0000313" key="3">
    <source>
        <dbReference type="EMBL" id="CAG8519508.1"/>
    </source>
</evidence>
<dbReference type="AlphaFoldDB" id="A0A9N9A6F6"/>
<dbReference type="EMBL" id="CAJVPI010000325">
    <property type="protein sequence ID" value="CAG8519508.1"/>
    <property type="molecule type" value="Genomic_DNA"/>
</dbReference>
<accession>A0A9N9A6F6</accession>
<reference evidence="3" key="1">
    <citation type="submission" date="2021-06" db="EMBL/GenBank/DDBJ databases">
        <authorList>
            <person name="Kallberg Y."/>
            <person name="Tangrot J."/>
            <person name="Rosling A."/>
        </authorList>
    </citation>
    <scope>NUCLEOTIDE SEQUENCE</scope>
    <source>
        <strain evidence="3">BR232B</strain>
    </source>
</reference>
<dbReference type="PANTHER" id="PTHR28532:SF1">
    <property type="entry name" value="ORAL CANCER OVEREXPRESSED 1"/>
    <property type="match status" value="1"/>
</dbReference>
<evidence type="ECO:0000259" key="2">
    <source>
        <dbReference type="Pfam" id="PF09811"/>
    </source>
</evidence>
<evidence type="ECO:0000256" key="1">
    <source>
        <dbReference type="ARBA" id="ARBA00038090"/>
    </source>
</evidence>
<feature type="domain" description="Essential protein Yae1 N-terminal" evidence="2">
    <location>
        <begin position="24"/>
        <end position="61"/>
    </location>
</feature>
<evidence type="ECO:0000313" key="4">
    <source>
        <dbReference type="Proteomes" id="UP000789739"/>
    </source>
</evidence>
<dbReference type="Pfam" id="PF09811">
    <property type="entry name" value="Yae1_N"/>
    <property type="match status" value="1"/>
</dbReference>
<dbReference type="OrthoDB" id="48036at2759"/>
<gene>
    <name evidence="3" type="ORF">PBRASI_LOCUS3549</name>
</gene>